<dbReference type="EC" id="6.2.1.22" evidence="3"/>
<accession>A0ABX8W7F8</accession>
<evidence type="ECO:0000259" key="4">
    <source>
        <dbReference type="SMART" id="SM00764"/>
    </source>
</evidence>
<organism evidence="5 6">
    <name type="scientific">Lactobacillus panisapium</name>
    <dbReference type="NCBI Taxonomy" id="2012495"/>
    <lineage>
        <taxon>Bacteria</taxon>
        <taxon>Bacillati</taxon>
        <taxon>Bacillota</taxon>
        <taxon>Bacilli</taxon>
        <taxon>Lactobacillales</taxon>
        <taxon>Lactobacillaceae</taxon>
        <taxon>Lactobacillus</taxon>
    </lineage>
</organism>
<dbReference type="RefSeq" id="WP_220219709.1">
    <property type="nucleotide sequence ID" value="NZ_CP048268.1"/>
</dbReference>
<reference evidence="5 6" key="1">
    <citation type="submission" date="2020-01" db="EMBL/GenBank/DDBJ databases">
        <title>Vast differences in strain-level diversity in the gut microbiota of two closely related honey bee species.</title>
        <authorList>
            <person name="Ellegaard K.M."/>
            <person name="Suenami S."/>
            <person name="Miyazaki R."/>
            <person name="Engel P."/>
        </authorList>
    </citation>
    <scope>NUCLEOTIDE SEQUENCE [LARGE SCALE GENOMIC DNA]</scope>
    <source>
        <strain evidence="5 6">ESL0416</strain>
    </source>
</reference>
<dbReference type="Gene3D" id="3.40.50.620">
    <property type="entry name" value="HUPs"/>
    <property type="match status" value="1"/>
</dbReference>
<dbReference type="NCBIfam" id="TIGR00125">
    <property type="entry name" value="cyt_tran_rel"/>
    <property type="match status" value="1"/>
</dbReference>
<comment type="catalytic activity">
    <reaction evidence="3">
        <text>holo-[citrate lyase ACP] + acetate + ATP = acetyl-[citrate lyase ACP] + AMP + diphosphate</text>
        <dbReference type="Rhea" id="RHEA:23788"/>
        <dbReference type="Rhea" id="RHEA-COMP:10158"/>
        <dbReference type="Rhea" id="RHEA-COMP:13710"/>
        <dbReference type="ChEBI" id="CHEBI:30089"/>
        <dbReference type="ChEBI" id="CHEBI:30616"/>
        <dbReference type="ChEBI" id="CHEBI:33019"/>
        <dbReference type="ChEBI" id="CHEBI:82683"/>
        <dbReference type="ChEBI" id="CHEBI:137976"/>
        <dbReference type="ChEBI" id="CHEBI:456215"/>
        <dbReference type="EC" id="6.2.1.22"/>
    </reaction>
</comment>
<keyword evidence="6" id="KW-1185">Reference proteome</keyword>
<dbReference type="InterPro" id="IPR005216">
    <property type="entry name" value="Citrate_lyase_ligase"/>
</dbReference>
<dbReference type="Pfam" id="PF08218">
    <property type="entry name" value="Citrate_ly_lig"/>
    <property type="match status" value="1"/>
</dbReference>
<dbReference type="SMART" id="SM00764">
    <property type="entry name" value="Citrate_ly_lig"/>
    <property type="match status" value="1"/>
</dbReference>
<evidence type="ECO:0000313" key="6">
    <source>
        <dbReference type="Proteomes" id="UP000826550"/>
    </source>
</evidence>
<comment type="function">
    <text evidence="3">Acetylation of prosthetic group (2-(5''-phosphoribosyl)-3'-dephosphocoenzyme-A) of the gamma subunit of citrate lyase.</text>
</comment>
<protein>
    <recommendedName>
        <fullName evidence="3">[Citrate [pro-3S]-lyase] ligase</fullName>
        <ecNumber evidence="3">6.2.1.22</ecNumber>
    </recommendedName>
</protein>
<feature type="domain" description="Citrate lyase ligase C-terminal" evidence="4">
    <location>
        <begin position="152"/>
        <end position="332"/>
    </location>
</feature>
<dbReference type="PIRSF" id="PIRSF005751">
    <property type="entry name" value="Acet_citr_lig"/>
    <property type="match status" value="1"/>
</dbReference>
<dbReference type="InterPro" id="IPR004821">
    <property type="entry name" value="Cyt_trans-like"/>
</dbReference>
<keyword evidence="1 3" id="KW-0547">Nucleotide-binding</keyword>
<evidence type="ECO:0000256" key="2">
    <source>
        <dbReference type="ARBA" id="ARBA00022840"/>
    </source>
</evidence>
<sequence length="352" mass="39835">MDKIVDLYLKTPETYKKWQNFLLHHGLSNFNSREVNVIDHTLGLINEDGELVGTGSTANNVLKYIAVSNDDETTPGARFNQIITALQQYLFSQQIFHSFVFTKEKYSTSFAHLGFQELAHNESAAFLENGTPDINDFLAQIPRVKDQKKLQVAAIVMNANPFTLGHRQLVELASKENDLVYVFVVATDASLFKTNERMQLVKEGTRDLKNVLVVSGGDYMVSQSTFPAYFLKSADDLITVQTEIDALVFKNYVAPALTINRRYLGTEPFSRTTNFYNQSLIKTLSPDIEVKIVERFQADSQVITATKVRQLIKQDHLAEIKPLVPVSTMQFIINNKKDLQMRIKKGMNINGN</sequence>
<keyword evidence="3 5" id="KW-0436">Ligase</keyword>
<dbReference type="SUPFAM" id="SSF52374">
    <property type="entry name" value="Nucleotidylyl transferase"/>
    <property type="match status" value="1"/>
</dbReference>
<evidence type="ECO:0000256" key="1">
    <source>
        <dbReference type="ARBA" id="ARBA00022741"/>
    </source>
</evidence>
<dbReference type="PANTHER" id="PTHR40599">
    <property type="entry name" value="[CITRATE [PRO-3S]-LYASE] LIGASE"/>
    <property type="match status" value="1"/>
</dbReference>
<dbReference type="EMBL" id="CP048268">
    <property type="protein sequence ID" value="QYN52875.1"/>
    <property type="molecule type" value="Genomic_DNA"/>
</dbReference>
<name>A0ABX8W7F8_9LACO</name>
<dbReference type="Proteomes" id="UP000826550">
    <property type="component" value="Chromosome"/>
</dbReference>
<evidence type="ECO:0000256" key="3">
    <source>
        <dbReference type="PIRNR" id="PIRNR005751"/>
    </source>
</evidence>
<dbReference type="PANTHER" id="PTHR40599:SF1">
    <property type="entry name" value="[CITRATE [PRO-3S]-LYASE] LIGASE"/>
    <property type="match status" value="1"/>
</dbReference>
<gene>
    <name evidence="5" type="primary">citC</name>
    <name evidence="5" type="ORF">GYM71_05350</name>
</gene>
<dbReference type="GO" id="GO:0008771">
    <property type="term" value="F:[citrate (pro-3S)-lyase] ligase activity"/>
    <property type="evidence" value="ECO:0007669"/>
    <property type="project" value="UniProtKB-EC"/>
</dbReference>
<keyword evidence="2 3" id="KW-0067">ATP-binding</keyword>
<dbReference type="InterPro" id="IPR014729">
    <property type="entry name" value="Rossmann-like_a/b/a_fold"/>
</dbReference>
<dbReference type="InterPro" id="IPR013166">
    <property type="entry name" value="Citrate_lyase_ligase_C"/>
</dbReference>
<dbReference type="NCBIfam" id="TIGR00124">
    <property type="entry name" value="cit_ly_ligase"/>
    <property type="match status" value="1"/>
</dbReference>
<evidence type="ECO:0000313" key="5">
    <source>
        <dbReference type="EMBL" id="QYN52875.1"/>
    </source>
</evidence>
<proteinExistence type="predicted"/>